<evidence type="ECO:0000313" key="2">
    <source>
        <dbReference type="EMBL" id="NPU70041.1"/>
    </source>
</evidence>
<feature type="domain" description="AMP-dependent synthetase/ligase" evidence="1">
    <location>
        <begin position="1"/>
        <end position="287"/>
    </location>
</feature>
<gene>
    <name evidence="2" type="ORF">HL667_34000</name>
</gene>
<dbReference type="PANTHER" id="PTHR45527:SF1">
    <property type="entry name" value="FATTY ACID SYNTHASE"/>
    <property type="match status" value="1"/>
</dbReference>
<protein>
    <submittedName>
        <fullName evidence="2">Amino acid adenylation domain-containing protein</fullName>
    </submittedName>
</protein>
<name>A0ABX2CPB0_9BRAD</name>
<comment type="caution">
    <text evidence="2">The sequence shown here is derived from an EMBL/GenBank/DDBJ whole genome shotgun (WGS) entry which is preliminary data.</text>
</comment>
<accession>A0ABX2CPB0</accession>
<dbReference type="InterPro" id="IPR010071">
    <property type="entry name" value="AA_adenyl_dom"/>
</dbReference>
<dbReference type="RefSeq" id="WP_172115627.1">
    <property type="nucleotide sequence ID" value="NZ_JABFDN010000045.1"/>
</dbReference>
<dbReference type="PROSITE" id="PS00455">
    <property type="entry name" value="AMP_BINDING"/>
    <property type="match status" value="1"/>
</dbReference>
<dbReference type="Pfam" id="PF00501">
    <property type="entry name" value="AMP-binding"/>
    <property type="match status" value="1"/>
</dbReference>
<proteinExistence type="predicted"/>
<dbReference type="InterPro" id="IPR020845">
    <property type="entry name" value="AMP-binding_CS"/>
</dbReference>
<dbReference type="PANTHER" id="PTHR45527">
    <property type="entry name" value="NONRIBOSOMAL PEPTIDE SYNTHETASE"/>
    <property type="match status" value="1"/>
</dbReference>
<dbReference type="Gene3D" id="3.40.50.980">
    <property type="match status" value="2"/>
</dbReference>
<dbReference type="PRINTS" id="PR00154">
    <property type="entry name" value="AMPBINDING"/>
</dbReference>
<dbReference type="NCBIfam" id="TIGR01733">
    <property type="entry name" value="AA-adenyl-dom"/>
    <property type="match status" value="1"/>
</dbReference>
<organism evidence="2 3">
    <name type="scientific">Bradyrhizobium aeschynomenes</name>
    <dbReference type="NCBI Taxonomy" id="2734909"/>
    <lineage>
        <taxon>Bacteria</taxon>
        <taxon>Pseudomonadati</taxon>
        <taxon>Pseudomonadota</taxon>
        <taxon>Alphaproteobacteria</taxon>
        <taxon>Hyphomicrobiales</taxon>
        <taxon>Nitrobacteraceae</taxon>
        <taxon>Bradyrhizobium</taxon>
    </lineage>
</organism>
<dbReference type="InterPro" id="IPR020459">
    <property type="entry name" value="AMP-binding"/>
</dbReference>
<evidence type="ECO:0000313" key="3">
    <source>
        <dbReference type="Proteomes" id="UP000886476"/>
    </source>
</evidence>
<dbReference type="InterPro" id="IPR000873">
    <property type="entry name" value="AMP-dep_synth/lig_dom"/>
</dbReference>
<keyword evidence="3" id="KW-1185">Reference proteome</keyword>
<sequence>AVLKAGGAYLPLDPDYPAERLAHMLGDSGARLLLTQATLQERFAPVLEGSGAEAWLLDAAVGEGSGDAANLDIAIDPENLAYVIYTSGSTGLPKGVMVRHGAVANFLATMAERPGIAREDRVLGLTSLSFDIAVLELWLPLTHGAQVVLADRATAQDPAALKAVVVRHGVTMIQATPSSWRMLLDHDGAGAWLGEGCRVLSGGEALAPDLARRLTALGGEVWNLYGPTETTVWSARHRLDAADPSPMIGAPIGNTTLYVLDGDLNLAPVGVAGELFIGGEGLARGYWNRAALSAERFIPDPFGLAGQRLYRTGDLARWRGDGVLDH</sequence>
<dbReference type="SUPFAM" id="SSF56801">
    <property type="entry name" value="Acetyl-CoA synthetase-like"/>
    <property type="match status" value="1"/>
</dbReference>
<reference evidence="2" key="1">
    <citation type="submission" date="2020-05" db="EMBL/GenBank/DDBJ databases">
        <title>Nod-independent and nitrogen-fixing Bradyrhizobium aeschynomene sp. nov. isolated from nodules of Aeschynomene indica.</title>
        <authorList>
            <person name="Zhang Z."/>
        </authorList>
    </citation>
    <scope>NUCLEOTIDE SEQUENCE</scope>
    <source>
        <strain evidence="2">83012</strain>
    </source>
</reference>
<feature type="non-terminal residue" evidence="2">
    <location>
        <position position="326"/>
    </location>
</feature>
<dbReference type="Proteomes" id="UP000886476">
    <property type="component" value="Unassembled WGS sequence"/>
</dbReference>
<evidence type="ECO:0000259" key="1">
    <source>
        <dbReference type="Pfam" id="PF00501"/>
    </source>
</evidence>
<dbReference type="EMBL" id="JABFDN010000045">
    <property type="protein sequence ID" value="NPU70041.1"/>
    <property type="molecule type" value="Genomic_DNA"/>
</dbReference>
<dbReference type="Gene3D" id="2.30.38.10">
    <property type="entry name" value="Luciferase, Domain 3"/>
    <property type="match status" value="1"/>
</dbReference>
<feature type="non-terminal residue" evidence="2">
    <location>
        <position position="1"/>
    </location>
</feature>